<dbReference type="AlphaFoldDB" id="A0A7W6JCD0"/>
<keyword evidence="3" id="KW-1185">Reference proteome</keyword>
<keyword evidence="1" id="KW-1133">Transmembrane helix</keyword>
<keyword evidence="1" id="KW-0812">Transmembrane</keyword>
<keyword evidence="1" id="KW-0472">Membrane</keyword>
<protein>
    <recommendedName>
        <fullName evidence="4">DUF4175 domain-containing protein</fullName>
    </recommendedName>
</protein>
<gene>
    <name evidence="2" type="ORF">GGR12_000421</name>
</gene>
<dbReference type="Proteomes" id="UP000529946">
    <property type="component" value="Unassembled WGS sequence"/>
</dbReference>
<dbReference type="RefSeq" id="WP_183202398.1">
    <property type="nucleotide sequence ID" value="NZ_BAAAER010000002.1"/>
</dbReference>
<evidence type="ECO:0000256" key="1">
    <source>
        <dbReference type="SAM" id="Phobius"/>
    </source>
</evidence>
<feature type="transmembrane region" description="Helical" evidence="1">
    <location>
        <begin position="39"/>
        <end position="57"/>
    </location>
</feature>
<dbReference type="EMBL" id="JACIDM010000001">
    <property type="protein sequence ID" value="MBB4081582.1"/>
    <property type="molecule type" value="Genomic_DNA"/>
</dbReference>
<feature type="transmembrane region" description="Helical" evidence="1">
    <location>
        <begin position="12"/>
        <end position="33"/>
    </location>
</feature>
<accession>A0A7W6JCD0</accession>
<evidence type="ECO:0000313" key="2">
    <source>
        <dbReference type="EMBL" id="MBB4081582.1"/>
    </source>
</evidence>
<evidence type="ECO:0000313" key="3">
    <source>
        <dbReference type="Proteomes" id="UP000529946"/>
    </source>
</evidence>
<proteinExistence type="predicted"/>
<sequence length="62" mass="6558">MSRPLTFGLRAIFAVPAVLAALSLFGLVAALIGDGVWDMMGWLGLLAPVAAIAWALIARKHR</sequence>
<name>A0A7W6JCD0_9CAUL</name>
<reference evidence="2 3" key="1">
    <citation type="submission" date="2020-08" db="EMBL/GenBank/DDBJ databases">
        <title>Genomic Encyclopedia of Type Strains, Phase IV (KMG-IV): sequencing the most valuable type-strain genomes for metagenomic binning, comparative biology and taxonomic classification.</title>
        <authorList>
            <person name="Goeker M."/>
        </authorList>
    </citation>
    <scope>NUCLEOTIDE SEQUENCE [LARGE SCALE GENOMIC DNA]</scope>
    <source>
        <strain evidence="2 3">DSM 23960</strain>
    </source>
</reference>
<comment type="caution">
    <text evidence="2">The sequence shown here is derived from an EMBL/GenBank/DDBJ whole genome shotgun (WGS) entry which is preliminary data.</text>
</comment>
<organism evidence="2 3">
    <name type="scientific">Brevundimonas lenta</name>
    <dbReference type="NCBI Taxonomy" id="424796"/>
    <lineage>
        <taxon>Bacteria</taxon>
        <taxon>Pseudomonadati</taxon>
        <taxon>Pseudomonadota</taxon>
        <taxon>Alphaproteobacteria</taxon>
        <taxon>Caulobacterales</taxon>
        <taxon>Caulobacteraceae</taxon>
        <taxon>Brevundimonas</taxon>
    </lineage>
</organism>
<evidence type="ECO:0008006" key="4">
    <source>
        <dbReference type="Google" id="ProtNLM"/>
    </source>
</evidence>